<evidence type="ECO:0000313" key="5">
    <source>
        <dbReference type="EMBL" id="RED97438.1"/>
    </source>
</evidence>
<dbReference type="Gene3D" id="2.40.170.20">
    <property type="entry name" value="TonB-dependent receptor, beta-barrel domain"/>
    <property type="match status" value="1"/>
</dbReference>
<feature type="domain" description="TonB-dependent receptor plug" evidence="4">
    <location>
        <begin position="232"/>
        <end position="303"/>
    </location>
</feature>
<dbReference type="InterPro" id="IPR012910">
    <property type="entry name" value="Plug_dom"/>
</dbReference>
<proteinExistence type="predicted"/>
<dbReference type="Pfam" id="PF13715">
    <property type="entry name" value="CarbopepD_reg_2"/>
    <property type="match status" value="1"/>
</dbReference>
<keyword evidence="5" id="KW-0675">Receptor</keyword>
<evidence type="ECO:0000256" key="1">
    <source>
        <dbReference type="ARBA" id="ARBA00004442"/>
    </source>
</evidence>
<evidence type="ECO:0000313" key="6">
    <source>
        <dbReference type="Proteomes" id="UP000256779"/>
    </source>
</evidence>
<accession>A0A3D9L302</accession>
<protein>
    <submittedName>
        <fullName evidence="5">Outer membrane receptor protein involved in Fe transport</fullName>
    </submittedName>
</protein>
<comment type="subcellular location">
    <subcellularLocation>
        <location evidence="1">Cell outer membrane</location>
    </subcellularLocation>
</comment>
<reference evidence="5 6" key="1">
    <citation type="submission" date="2018-07" db="EMBL/GenBank/DDBJ databases">
        <title>Genomic Encyclopedia of Type Strains, Phase IV (KMG-IV): sequencing the most valuable type-strain genomes for metagenomic binning, comparative biology and taxonomic classification.</title>
        <authorList>
            <person name="Goeker M."/>
        </authorList>
    </citation>
    <scope>NUCLEOTIDE SEQUENCE [LARGE SCALE GENOMIC DNA]</scope>
    <source>
        <strain evidence="5 6">DSM 4134</strain>
    </source>
</reference>
<dbReference type="InterPro" id="IPR037066">
    <property type="entry name" value="Plug_dom_sf"/>
</dbReference>
<gene>
    <name evidence="5" type="ORF">C7460_11247</name>
</gene>
<dbReference type="SUPFAM" id="SSF56935">
    <property type="entry name" value="Porins"/>
    <property type="match status" value="1"/>
</dbReference>
<dbReference type="EMBL" id="QREG01000012">
    <property type="protein sequence ID" value="RED97438.1"/>
    <property type="molecule type" value="Genomic_DNA"/>
</dbReference>
<dbReference type="SUPFAM" id="SSF49464">
    <property type="entry name" value="Carboxypeptidase regulatory domain-like"/>
    <property type="match status" value="1"/>
</dbReference>
<dbReference type="Gene3D" id="2.170.130.10">
    <property type="entry name" value="TonB-dependent receptor, plug domain"/>
    <property type="match status" value="1"/>
</dbReference>
<evidence type="ECO:0000256" key="3">
    <source>
        <dbReference type="ARBA" id="ARBA00023237"/>
    </source>
</evidence>
<dbReference type="Proteomes" id="UP000256779">
    <property type="component" value="Unassembled WGS sequence"/>
</dbReference>
<dbReference type="Gene3D" id="2.60.40.1120">
    <property type="entry name" value="Carboxypeptidase-like, regulatory domain"/>
    <property type="match status" value="1"/>
</dbReference>
<comment type="caution">
    <text evidence="5">The sequence shown here is derived from an EMBL/GenBank/DDBJ whole genome shotgun (WGS) entry which is preliminary data.</text>
</comment>
<organism evidence="5 6">
    <name type="scientific">Marinoscillum furvescens DSM 4134</name>
    <dbReference type="NCBI Taxonomy" id="1122208"/>
    <lineage>
        <taxon>Bacteria</taxon>
        <taxon>Pseudomonadati</taxon>
        <taxon>Bacteroidota</taxon>
        <taxon>Cytophagia</taxon>
        <taxon>Cytophagales</taxon>
        <taxon>Reichenbachiellaceae</taxon>
        <taxon>Marinoscillum</taxon>
    </lineage>
</organism>
<evidence type="ECO:0000259" key="4">
    <source>
        <dbReference type="Pfam" id="PF07715"/>
    </source>
</evidence>
<keyword evidence="3" id="KW-0998">Cell outer membrane</keyword>
<dbReference type="AlphaFoldDB" id="A0A3D9L302"/>
<sequence length="865" mass="98134">MLLKLPFTYLIAFLLMMWSSLTHGQKVDDLHIPPADYPLPELLSQLAAQNIKLAYSTDKLPRIKVTIPHSPISLNEVLQLLKSHRVYHHQVSETITLTYKPPRTFTLQGIVRDAENGEVLIGASIQKVGTTSGSITNNYGHYSLTLEEGTHVIGVSFIGFKRQLDTIRLAQNLNLNFDLQPMTEQLTEVIVSAKEPDFNVESIIPGINTMDLSTKGQIPYFLGEVDILQGAALLPGINTLGEDANGLNIRGGGVDQNLILLDEATVYNPNHLFGLISVFNPEAVNNVEIMKGFVPPSYGGRASSVITVHQKEGDDQNYHITGGIGLVSARFIAEGPIKKEESSFILSGRQSLFNISLDDGNRSSFQDVNAKINWKFNKRNTFYASGYFGNDRSQNTFETVRNWGNRNFSLRWNHLHTPRLFTNFSAIVSQYNYRITQPREAASFVGNSRIIDYTLKSDWSFTLSPNQHFEFGGNLILHRLKPGDRIPFDEDSSSDSLLLDTEHGLETALYASHETQLFSRLKLLYGFRFSSLHTIGPEEVYLYAANKPRNDENIVDTISYDQGKVAQSYFGFEPRVSAAFRVNETSTLKASYSKNIQYLHLISNTITPSPTDIWKLSDTHIAPTVSNHYSLGYYKNFKENVWESYLDIYYKQISDLIAYKNGADLLFNENPETELLNGTGRAYGMELFIKKNKGRYTGWLSYTLSRSEVQVAGPFEESTINNGDYFPADHDRRHDISLVNIYQFTPRLSGSFSFNYNSGRPYTLPEGKYYYEGNVIPLFGKRNNNRLPDYHRLDLSIKWEGRTVKKDGSPKKWRDYWTLVVYNVYGRDNVYSYIFDENESSGNTSVTPYSIFDSVIPAITYHFKL</sequence>
<name>A0A3D9L302_MARFU</name>
<dbReference type="OrthoDB" id="9803050at2"/>
<evidence type="ECO:0000256" key="2">
    <source>
        <dbReference type="ARBA" id="ARBA00023136"/>
    </source>
</evidence>
<dbReference type="InterPro" id="IPR036942">
    <property type="entry name" value="Beta-barrel_TonB_sf"/>
</dbReference>
<keyword evidence="2" id="KW-0472">Membrane</keyword>
<dbReference type="GO" id="GO:0009279">
    <property type="term" value="C:cell outer membrane"/>
    <property type="evidence" value="ECO:0007669"/>
    <property type="project" value="UniProtKB-SubCell"/>
</dbReference>
<dbReference type="InterPro" id="IPR008969">
    <property type="entry name" value="CarboxyPept-like_regulatory"/>
</dbReference>
<keyword evidence="6" id="KW-1185">Reference proteome</keyword>
<dbReference type="Pfam" id="PF07715">
    <property type="entry name" value="Plug"/>
    <property type="match status" value="1"/>
</dbReference>